<proteinExistence type="predicted"/>
<sequence length="296" mass="32446">MQRVSQQQQTKTRISYSRALTSAALALGPAWSAAEKGQKRPPSGEYIQIGGVEAYVAKPKEPSKEAIVISTDVFGHRLSNVQLIADAFAKDGFLTVVPDMFNGGALPRWMLDALPKISGIPGDPAGPPSLFSRITTVLSLAPFLLWFNIRNRPGTKVPLLEAVIKEVKEKHGITKVGMIGYCYGGTPIFMIAKKEGVIDTFVVAHSQVSVPADINTNKVPGLIIAAEADFAFSDKAREQAQEIIEKESLADRLRIKYFPGTFHGFAVRGDDKVELIKKAKEEAFHDASQWFKEHLK</sequence>
<accession>A0A1Y1I2X9</accession>
<evidence type="ECO:0000259" key="1">
    <source>
        <dbReference type="Pfam" id="PF01738"/>
    </source>
</evidence>
<evidence type="ECO:0000313" key="2">
    <source>
        <dbReference type="EMBL" id="GAQ83096.1"/>
    </source>
</evidence>
<dbReference type="PANTHER" id="PTHR17630">
    <property type="entry name" value="DIENELACTONE HYDROLASE"/>
    <property type="match status" value="1"/>
</dbReference>
<dbReference type="InterPro" id="IPR029058">
    <property type="entry name" value="AB_hydrolase_fold"/>
</dbReference>
<organism evidence="2 3">
    <name type="scientific">Klebsormidium nitens</name>
    <name type="common">Green alga</name>
    <name type="synonym">Ulothrix nitens</name>
    <dbReference type="NCBI Taxonomy" id="105231"/>
    <lineage>
        <taxon>Eukaryota</taxon>
        <taxon>Viridiplantae</taxon>
        <taxon>Streptophyta</taxon>
        <taxon>Klebsormidiophyceae</taxon>
        <taxon>Klebsormidiales</taxon>
        <taxon>Klebsormidiaceae</taxon>
        <taxon>Klebsormidium</taxon>
    </lineage>
</organism>
<dbReference type="PANTHER" id="PTHR17630:SF44">
    <property type="entry name" value="PROTEIN AIM2"/>
    <property type="match status" value="1"/>
</dbReference>
<dbReference type="Proteomes" id="UP000054558">
    <property type="component" value="Unassembled WGS sequence"/>
</dbReference>
<dbReference type="STRING" id="105231.A0A1Y1I2X9"/>
<reference evidence="2 3" key="1">
    <citation type="journal article" date="2014" name="Nat. Commun.">
        <title>Klebsormidium flaccidum genome reveals primary factors for plant terrestrial adaptation.</title>
        <authorList>
            <person name="Hori K."/>
            <person name="Maruyama F."/>
            <person name="Fujisawa T."/>
            <person name="Togashi T."/>
            <person name="Yamamoto N."/>
            <person name="Seo M."/>
            <person name="Sato S."/>
            <person name="Yamada T."/>
            <person name="Mori H."/>
            <person name="Tajima N."/>
            <person name="Moriyama T."/>
            <person name="Ikeuchi M."/>
            <person name="Watanabe M."/>
            <person name="Wada H."/>
            <person name="Kobayashi K."/>
            <person name="Saito M."/>
            <person name="Masuda T."/>
            <person name="Sasaki-Sekimoto Y."/>
            <person name="Mashiguchi K."/>
            <person name="Awai K."/>
            <person name="Shimojima M."/>
            <person name="Masuda S."/>
            <person name="Iwai M."/>
            <person name="Nobusawa T."/>
            <person name="Narise T."/>
            <person name="Kondo S."/>
            <person name="Saito H."/>
            <person name="Sato R."/>
            <person name="Murakawa M."/>
            <person name="Ihara Y."/>
            <person name="Oshima-Yamada Y."/>
            <person name="Ohtaka K."/>
            <person name="Satoh M."/>
            <person name="Sonobe K."/>
            <person name="Ishii M."/>
            <person name="Ohtani R."/>
            <person name="Kanamori-Sato M."/>
            <person name="Honoki R."/>
            <person name="Miyazaki D."/>
            <person name="Mochizuki H."/>
            <person name="Umetsu J."/>
            <person name="Higashi K."/>
            <person name="Shibata D."/>
            <person name="Kamiya Y."/>
            <person name="Sato N."/>
            <person name="Nakamura Y."/>
            <person name="Tabata S."/>
            <person name="Ida S."/>
            <person name="Kurokawa K."/>
            <person name="Ohta H."/>
        </authorList>
    </citation>
    <scope>NUCLEOTIDE SEQUENCE [LARGE SCALE GENOMIC DNA]</scope>
    <source>
        <strain evidence="2 3">NIES-2285</strain>
    </source>
</reference>
<dbReference type="Gene3D" id="3.40.50.1820">
    <property type="entry name" value="alpha/beta hydrolase"/>
    <property type="match status" value="1"/>
</dbReference>
<dbReference type="SUPFAM" id="SSF53474">
    <property type="entry name" value="alpha/beta-Hydrolases"/>
    <property type="match status" value="1"/>
</dbReference>
<keyword evidence="3" id="KW-1185">Reference proteome</keyword>
<name>A0A1Y1I2X9_KLENI</name>
<protein>
    <submittedName>
        <fullName evidence="2">Carboxymethylenebutenolidase</fullName>
    </submittedName>
</protein>
<dbReference type="OrthoDB" id="17560at2759"/>
<dbReference type="AlphaFoldDB" id="A0A1Y1I2X9"/>
<dbReference type="GO" id="GO:0016787">
    <property type="term" value="F:hydrolase activity"/>
    <property type="evidence" value="ECO:0007669"/>
    <property type="project" value="InterPro"/>
</dbReference>
<dbReference type="OMA" id="PKQKWAK"/>
<dbReference type="Pfam" id="PF01738">
    <property type="entry name" value="DLH"/>
    <property type="match status" value="1"/>
</dbReference>
<dbReference type="InterPro" id="IPR002925">
    <property type="entry name" value="Dienelactn_hydro"/>
</dbReference>
<dbReference type="EMBL" id="DF237084">
    <property type="protein sequence ID" value="GAQ83096.1"/>
    <property type="molecule type" value="Genomic_DNA"/>
</dbReference>
<evidence type="ECO:0000313" key="3">
    <source>
        <dbReference type="Proteomes" id="UP000054558"/>
    </source>
</evidence>
<feature type="domain" description="Dienelactone hydrolase" evidence="1">
    <location>
        <begin position="52"/>
        <end position="294"/>
    </location>
</feature>
<gene>
    <name evidence="2" type="ORF">KFL_001350200</name>
</gene>